<dbReference type="AlphaFoldDB" id="A0A3R7NUP9"/>
<sequence length="331" mass="35347">MGRKVVAAGKSIVYPGDAEENLYPPTNETPCTQQQSYQAASSARSERASGAAEVLVADEASTGSFALSVEGDAPGSEISGDIFVQPHAADNQHSPACSASDSLEEIASGLSVEEKQPLNARAAQTRSRTLHHTSEEVLHTYQCLKRAVQQRIYRRYYVKWVQLLTQRPSRAMATQTPGNDSLCAPVVEGAQLLGEVEVAAADFAATSLLYSAAQYGSQCNAAEDAGSEFTHGGLREGQQGLSASSSASVVCLCDPAVLPTKPSAPLMLRSRSTPSLLRDYGRHSSPPRRVLPQLYSLPSAKPPSLVNLGCPITVCQPKEYDKTTRAVQRTR</sequence>
<name>A0A3R7NUP9_9TRYP</name>
<dbReference type="GeneID" id="40314029"/>
<dbReference type="OrthoDB" id="245706at2759"/>
<accession>A0A3R7NUP9</accession>
<comment type="caution">
    <text evidence="2">The sequence shown here is derived from an EMBL/GenBank/DDBJ whole genome shotgun (WGS) entry which is preliminary data.</text>
</comment>
<protein>
    <submittedName>
        <fullName evidence="2">Uncharacterized protein</fullName>
    </submittedName>
</protein>
<feature type="region of interest" description="Disordered" evidence="1">
    <location>
        <begin position="16"/>
        <end position="45"/>
    </location>
</feature>
<dbReference type="Proteomes" id="UP000284403">
    <property type="component" value="Unassembled WGS sequence"/>
</dbReference>
<reference evidence="2 3" key="1">
    <citation type="journal article" date="2018" name="BMC Genomics">
        <title>Genomic comparison of Trypanosoma conorhini and Trypanosoma rangeli to Trypanosoma cruzi strains of high and low virulence.</title>
        <authorList>
            <person name="Bradwell K.R."/>
            <person name="Koparde V.N."/>
            <person name="Matveyev A.V."/>
            <person name="Serrano M.G."/>
            <person name="Alves J.M."/>
            <person name="Parikh H."/>
            <person name="Huang B."/>
            <person name="Lee V."/>
            <person name="Espinosa-Alvarez O."/>
            <person name="Ortiz P.A."/>
            <person name="Costa-Martins A.G."/>
            <person name="Teixeira M.M."/>
            <person name="Buck G.A."/>
        </authorList>
    </citation>
    <scope>NUCLEOTIDE SEQUENCE [LARGE SCALE GENOMIC DNA]</scope>
    <source>
        <strain evidence="2 3">025E</strain>
    </source>
</reference>
<evidence type="ECO:0000313" key="2">
    <source>
        <dbReference type="EMBL" id="RNF27348.1"/>
    </source>
</evidence>
<keyword evidence="3" id="KW-1185">Reference proteome</keyword>
<dbReference type="RefSeq" id="XP_029232554.1">
    <property type="nucleotide sequence ID" value="XM_029367360.1"/>
</dbReference>
<evidence type="ECO:0000256" key="1">
    <source>
        <dbReference type="SAM" id="MobiDB-lite"/>
    </source>
</evidence>
<gene>
    <name evidence="2" type="ORF">Tco025E_00418</name>
</gene>
<evidence type="ECO:0000313" key="3">
    <source>
        <dbReference type="Proteomes" id="UP000284403"/>
    </source>
</evidence>
<feature type="compositionally biased region" description="Low complexity" evidence="1">
    <location>
        <begin position="33"/>
        <end position="45"/>
    </location>
</feature>
<dbReference type="EMBL" id="MKKU01000009">
    <property type="protein sequence ID" value="RNF27348.1"/>
    <property type="molecule type" value="Genomic_DNA"/>
</dbReference>
<proteinExistence type="predicted"/>
<organism evidence="2 3">
    <name type="scientific">Trypanosoma conorhini</name>
    <dbReference type="NCBI Taxonomy" id="83891"/>
    <lineage>
        <taxon>Eukaryota</taxon>
        <taxon>Discoba</taxon>
        <taxon>Euglenozoa</taxon>
        <taxon>Kinetoplastea</taxon>
        <taxon>Metakinetoplastina</taxon>
        <taxon>Trypanosomatida</taxon>
        <taxon>Trypanosomatidae</taxon>
        <taxon>Trypanosoma</taxon>
    </lineage>
</organism>